<protein>
    <recommendedName>
        <fullName evidence="4">Selenoprotein P N-terminal domain-containing protein</fullName>
    </recommendedName>
</protein>
<evidence type="ECO:0000313" key="3">
    <source>
        <dbReference type="Proteomes" id="UP000269221"/>
    </source>
</evidence>
<dbReference type="EMBL" id="QRBI01000249">
    <property type="protein sequence ID" value="RMB90455.1"/>
    <property type="molecule type" value="Genomic_DNA"/>
</dbReference>
<name>A0A3M0IP58_HIRRU</name>
<reference evidence="2 3" key="1">
    <citation type="submission" date="2018-07" db="EMBL/GenBank/DDBJ databases">
        <title>A high quality draft genome assembly of the barn swallow (H. rustica rustica).</title>
        <authorList>
            <person name="Formenti G."/>
            <person name="Chiara M."/>
            <person name="Poveda L."/>
            <person name="Francoijs K.-J."/>
            <person name="Bonisoli-Alquati A."/>
            <person name="Canova L."/>
            <person name="Gianfranceschi L."/>
            <person name="Horner D.S."/>
            <person name="Saino N."/>
        </authorList>
    </citation>
    <scope>NUCLEOTIDE SEQUENCE [LARGE SCALE GENOMIC DNA]</scope>
    <source>
        <strain evidence="2">Chelidonia</strain>
        <tissue evidence="2">Blood</tissue>
    </source>
</reference>
<comment type="caution">
    <text evidence="2">The sequence shown here is derived from an EMBL/GenBank/DDBJ whole genome shotgun (WGS) entry which is preliminary data.</text>
</comment>
<keyword evidence="3" id="KW-1185">Reference proteome</keyword>
<evidence type="ECO:0000313" key="2">
    <source>
        <dbReference type="EMBL" id="RMB90455.1"/>
    </source>
</evidence>
<feature type="signal peptide" evidence="1">
    <location>
        <begin position="1"/>
        <end position="20"/>
    </location>
</feature>
<keyword evidence="1" id="KW-0732">Signal</keyword>
<dbReference type="Proteomes" id="UP000269221">
    <property type="component" value="Unassembled WGS sequence"/>
</dbReference>
<feature type="chain" id="PRO_5018193782" description="Selenoprotein P N-terminal domain-containing protein" evidence="1">
    <location>
        <begin position="21"/>
        <end position="66"/>
    </location>
</feature>
<sequence>MAARTVFLLLLLPALPPATPDTPGPDCRLRCAGDPALPRGDAAAPDRVSRVLQVRHVPAGPVLTLE</sequence>
<gene>
    <name evidence="2" type="ORF">DUI87_33056</name>
</gene>
<organism evidence="2 3">
    <name type="scientific">Hirundo rustica rustica</name>
    <dbReference type="NCBI Taxonomy" id="333673"/>
    <lineage>
        <taxon>Eukaryota</taxon>
        <taxon>Metazoa</taxon>
        <taxon>Chordata</taxon>
        <taxon>Craniata</taxon>
        <taxon>Vertebrata</taxon>
        <taxon>Euteleostomi</taxon>
        <taxon>Archelosauria</taxon>
        <taxon>Archosauria</taxon>
        <taxon>Dinosauria</taxon>
        <taxon>Saurischia</taxon>
        <taxon>Theropoda</taxon>
        <taxon>Coelurosauria</taxon>
        <taxon>Aves</taxon>
        <taxon>Neognathae</taxon>
        <taxon>Neoaves</taxon>
        <taxon>Telluraves</taxon>
        <taxon>Australaves</taxon>
        <taxon>Passeriformes</taxon>
        <taxon>Sylvioidea</taxon>
        <taxon>Hirundinidae</taxon>
        <taxon>Hirundo</taxon>
    </lineage>
</organism>
<evidence type="ECO:0008006" key="4">
    <source>
        <dbReference type="Google" id="ProtNLM"/>
    </source>
</evidence>
<proteinExistence type="predicted"/>
<dbReference type="AlphaFoldDB" id="A0A3M0IP58"/>
<evidence type="ECO:0000256" key="1">
    <source>
        <dbReference type="SAM" id="SignalP"/>
    </source>
</evidence>
<accession>A0A3M0IP58</accession>